<protein>
    <submittedName>
        <fullName evidence="1">Uncharacterized protein</fullName>
    </submittedName>
</protein>
<dbReference type="AlphaFoldDB" id="A0AAW1XNV6"/>
<proteinExistence type="predicted"/>
<sequence length="214" mass="24772">MHDLLSIRRLRHRLDMHDLIPIRRLRDTLEMHDLLQEMGRKIGKASRVWNYEDFDRVVTHNTATEAVEALNYERCYTEVTFRIVLRSRGYSGDFGVPVGHHRVRSCGLRFIHAFSSEVVFSVGWCDMTEIRRGRDRQRIRSRRRKQREKDQVVTGFSWEGASSELGEERVSSRLVWQVPETMGLAAVPTDEGGLLQAVYAAACRCLGVLCPLDR</sequence>
<organism evidence="1 2">
    <name type="scientific">Rubus argutus</name>
    <name type="common">Southern blackberry</name>
    <dbReference type="NCBI Taxonomy" id="59490"/>
    <lineage>
        <taxon>Eukaryota</taxon>
        <taxon>Viridiplantae</taxon>
        <taxon>Streptophyta</taxon>
        <taxon>Embryophyta</taxon>
        <taxon>Tracheophyta</taxon>
        <taxon>Spermatophyta</taxon>
        <taxon>Magnoliopsida</taxon>
        <taxon>eudicotyledons</taxon>
        <taxon>Gunneridae</taxon>
        <taxon>Pentapetalae</taxon>
        <taxon>rosids</taxon>
        <taxon>fabids</taxon>
        <taxon>Rosales</taxon>
        <taxon>Rosaceae</taxon>
        <taxon>Rosoideae</taxon>
        <taxon>Rosoideae incertae sedis</taxon>
        <taxon>Rubus</taxon>
    </lineage>
</organism>
<gene>
    <name evidence="1" type="ORF">M0R45_014411</name>
</gene>
<dbReference type="Proteomes" id="UP001457282">
    <property type="component" value="Unassembled WGS sequence"/>
</dbReference>
<evidence type="ECO:0000313" key="2">
    <source>
        <dbReference type="Proteomes" id="UP001457282"/>
    </source>
</evidence>
<name>A0AAW1XNV6_RUBAR</name>
<accession>A0AAW1XNV6</accession>
<comment type="caution">
    <text evidence="1">The sequence shown here is derived from an EMBL/GenBank/DDBJ whole genome shotgun (WGS) entry which is preliminary data.</text>
</comment>
<dbReference type="EMBL" id="JBEDUW010000003">
    <property type="protein sequence ID" value="KAK9937634.1"/>
    <property type="molecule type" value="Genomic_DNA"/>
</dbReference>
<evidence type="ECO:0000313" key="1">
    <source>
        <dbReference type="EMBL" id="KAK9937634.1"/>
    </source>
</evidence>
<keyword evidence="2" id="KW-1185">Reference proteome</keyword>
<reference evidence="1 2" key="1">
    <citation type="journal article" date="2023" name="G3 (Bethesda)">
        <title>A chromosome-length genome assembly and annotation of blackberry (Rubus argutus, cv. 'Hillquist').</title>
        <authorList>
            <person name="Bruna T."/>
            <person name="Aryal R."/>
            <person name="Dudchenko O."/>
            <person name="Sargent D.J."/>
            <person name="Mead D."/>
            <person name="Buti M."/>
            <person name="Cavallini A."/>
            <person name="Hytonen T."/>
            <person name="Andres J."/>
            <person name="Pham M."/>
            <person name="Weisz D."/>
            <person name="Mascagni F."/>
            <person name="Usai G."/>
            <person name="Natali L."/>
            <person name="Bassil N."/>
            <person name="Fernandez G.E."/>
            <person name="Lomsadze A."/>
            <person name="Armour M."/>
            <person name="Olukolu B."/>
            <person name="Poorten T."/>
            <person name="Britton C."/>
            <person name="Davik J."/>
            <person name="Ashrafi H."/>
            <person name="Aiden E.L."/>
            <person name="Borodovsky M."/>
            <person name="Worthington M."/>
        </authorList>
    </citation>
    <scope>NUCLEOTIDE SEQUENCE [LARGE SCALE GENOMIC DNA]</scope>
    <source>
        <strain evidence="1">PI 553951</strain>
    </source>
</reference>